<keyword evidence="5" id="KW-1185">Reference proteome</keyword>
<keyword evidence="2" id="KW-0812">Transmembrane</keyword>
<evidence type="ECO:0000313" key="5">
    <source>
        <dbReference type="Proteomes" id="UP001611162"/>
    </source>
</evidence>
<dbReference type="EMBL" id="JBIRRB010000018">
    <property type="protein sequence ID" value="MFI0915158.1"/>
    <property type="molecule type" value="Genomic_DNA"/>
</dbReference>
<evidence type="ECO:0000313" key="4">
    <source>
        <dbReference type="EMBL" id="MFI0915158.1"/>
    </source>
</evidence>
<name>A0ABW7TH15_9ACTN</name>
<keyword evidence="2" id="KW-1133">Transmembrane helix</keyword>
<dbReference type="RefSeq" id="WP_397614811.1">
    <property type="nucleotide sequence ID" value="NZ_JBIRRB010000018.1"/>
</dbReference>
<keyword evidence="3" id="KW-0732">Signal</keyword>
<feature type="region of interest" description="Disordered" evidence="1">
    <location>
        <begin position="26"/>
        <end position="95"/>
    </location>
</feature>
<feature type="transmembrane region" description="Helical" evidence="2">
    <location>
        <begin position="400"/>
        <end position="421"/>
    </location>
</feature>
<keyword evidence="2" id="KW-0472">Membrane</keyword>
<organism evidence="4 5">
    <name type="scientific">Streptomyces abikoensis</name>
    <dbReference type="NCBI Taxonomy" id="97398"/>
    <lineage>
        <taxon>Bacteria</taxon>
        <taxon>Bacillati</taxon>
        <taxon>Actinomycetota</taxon>
        <taxon>Actinomycetes</taxon>
        <taxon>Kitasatosporales</taxon>
        <taxon>Streptomycetaceae</taxon>
        <taxon>Streptomyces</taxon>
    </lineage>
</organism>
<feature type="transmembrane region" description="Helical" evidence="2">
    <location>
        <begin position="291"/>
        <end position="315"/>
    </location>
</feature>
<protein>
    <submittedName>
        <fullName evidence="4">DUF6185 family protein</fullName>
    </submittedName>
</protein>
<proteinExistence type="predicted"/>
<feature type="compositionally biased region" description="Low complexity" evidence="1">
    <location>
        <begin position="66"/>
        <end position="85"/>
    </location>
</feature>
<evidence type="ECO:0000256" key="3">
    <source>
        <dbReference type="SAM" id="SignalP"/>
    </source>
</evidence>
<evidence type="ECO:0000256" key="1">
    <source>
        <dbReference type="SAM" id="MobiDB-lite"/>
    </source>
</evidence>
<feature type="compositionally biased region" description="Basic and acidic residues" evidence="1">
    <location>
        <begin position="31"/>
        <end position="65"/>
    </location>
</feature>
<feature type="signal peptide" evidence="3">
    <location>
        <begin position="1"/>
        <end position="29"/>
    </location>
</feature>
<dbReference type="InterPro" id="IPR046176">
    <property type="entry name" value="DUF6185"/>
</dbReference>
<feature type="transmembrane region" description="Helical" evidence="2">
    <location>
        <begin position="441"/>
        <end position="461"/>
    </location>
</feature>
<sequence length="491" mass="52541">MTAVARRAGRCTALLLACLVWSGVPPARAEGPAEARTEVRTEARTEATTKGRTEARAEARPEARAETPAAPRTQAPTTPHGEAPAAPTPTPAAECHADQLATARTQATLRIDNHAQSVAAAIATMTIRAPTSWAHANDLLLSENSAAHQQAMRCLLRDPRDVMRPDEFRPHSPQVVTEASWVKVRYDTLFQFNKGGQSRIGPWAIGVRPELWTLSLVPPPALAGAHWDDVRIELGGLATSQVTPRPAQADSANLLWRDLGPPGPQGSTVTVQLVPPWQRAWVATSSSSEPWLVANAAGMTTWWLGAAGIIVFAALQARRWPAGPGTTDLQDGSSTALLRWGLLKAVLGVLVLLLYKMVLDSARALKIAPAWLGYELRWPVLVGFLAAWTLIATARPRNTVLAAATALTLAGGLVAAAPSLFGLPPPLVVPQSPATATDIPALLAMAAAMLWLWLAGLVLWARMLAHDGGLLRPHTSPWRLGRFLRITLLTR</sequence>
<gene>
    <name evidence="4" type="ORF">ACH4TF_32710</name>
</gene>
<dbReference type="Proteomes" id="UP001611162">
    <property type="component" value="Unassembled WGS sequence"/>
</dbReference>
<reference evidence="4 5" key="1">
    <citation type="submission" date="2024-10" db="EMBL/GenBank/DDBJ databases">
        <title>The Natural Products Discovery Center: Release of the First 8490 Sequenced Strains for Exploring Actinobacteria Biosynthetic Diversity.</title>
        <authorList>
            <person name="Kalkreuter E."/>
            <person name="Kautsar S.A."/>
            <person name="Yang D."/>
            <person name="Bader C.D."/>
            <person name="Teijaro C.N."/>
            <person name="Fluegel L."/>
            <person name="Davis C.M."/>
            <person name="Simpson J.R."/>
            <person name="Lauterbach L."/>
            <person name="Steele A.D."/>
            <person name="Gui C."/>
            <person name="Meng S."/>
            <person name="Li G."/>
            <person name="Viehrig K."/>
            <person name="Ye F."/>
            <person name="Su P."/>
            <person name="Kiefer A.F."/>
            <person name="Nichols A."/>
            <person name="Cepeda A.J."/>
            <person name="Yan W."/>
            <person name="Fan B."/>
            <person name="Jiang Y."/>
            <person name="Adhikari A."/>
            <person name="Zheng C.-J."/>
            <person name="Schuster L."/>
            <person name="Cowan T.M."/>
            <person name="Smanski M.J."/>
            <person name="Chevrette M.G."/>
            <person name="De Carvalho L.P.S."/>
            <person name="Shen B."/>
        </authorList>
    </citation>
    <scope>NUCLEOTIDE SEQUENCE [LARGE SCALE GENOMIC DNA]</scope>
    <source>
        <strain evidence="4 5">NPDC020979</strain>
    </source>
</reference>
<accession>A0ABW7TH15</accession>
<feature type="transmembrane region" description="Helical" evidence="2">
    <location>
        <begin position="376"/>
        <end position="393"/>
    </location>
</feature>
<comment type="caution">
    <text evidence="4">The sequence shown here is derived from an EMBL/GenBank/DDBJ whole genome shotgun (WGS) entry which is preliminary data.</text>
</comment>
<evidence type="ECO:0000256" key="2">
    <source>
        <dbReference type="SAM" id="Phobius"/>
    </source>
</evidence>
<feature type="chain" id="PRO_5046598932" evidence="3">
    <location>
        <begin position="30"/>
        <end position="491"/>
    </location>
</feature>
<dbReference type="Pfam" id="PF19683">
    <property type="entry name" value="DUF6185"/>
    <property type="match status" value="1"/>
</dbReference>
<feature type="transmembrane region" description="Helical" evidence="2">
    <location>
        <begin position="336"/>
        <end position="356"/>
    </location>
</feature>